<name>A0ABQ6HNM7_9MICO</name>
<dbReference type="EMBL" id="BSUJ01000001">
    <property type="protein sequence ID" value="GMA19683.1"/>
    <property type="molecule type" value="Genomic_DNA"/>
</dbReference>
<evidence type="ECO:0000313" key="1">
    <source>
        <dbReference type="EMBL" id="GMA19683.1"/>
    </source>
</evidence>
<dbReference type="Proteomes" id="UP001157109">
    <property type="component" value="Unassembled WGS sequence"/>
</dbReference>
<keyword evidence="2" id="KW-1185">Reference proteome</keyword>
<sequence length="159" mass="17960">MHLWTLKHDPLAWPAMDVDRLADFGARRAARVRARWSYPELVAQLRHGGGGIACMAGDRFEGHRHALGEYVVHTEDVARPNRVERPAPDAPLEDALWRRLRVAAWMLHRRRTPGLVLEVPDGRSAQVTRGPVRTVVRGAPIELMLWVYGRTAVADVVVR</sequence>
<reference evidence="2" key="1">
    <citation type="journal article" date="2019" name="Int. J. Syst. Evol. Microbiol.">
        <title>The Global Catalogue of Microorganisms (GCM) 10K type strain sequencing project: providing services to taxonomists for standard genome sequencing and annotation.</title>
        <authorList>
            <consortium name="The Broad Institute Genomics Platform"/>
            <consortium name="The Broad Institute Genome Sequencing Center for Infectious Disease"/>
            <person name="Wu L."/>
            <person name="Ma J."/>
        </authorList>
    </citation>
    <scope>NUCLEOTIDE SEQUENCE [LARGE SCALE GENOMIC DNA]</scope>
    <source>
        <strain evidence="2">NBRC 105830</strain>
    </source>
</reference>
<gene>
    <name evidence="1" type="ORF">GCM10025862_17040</name>
</gene>
<proteinExistence type="predicted"/>
<accession>A0ABQ6HNM7</accession>
<dbReference type="RefSeq" id="WP_284284454.1">
    <property type="nucleotide sequence ID" value="NZ_BSUJ01000001.1"/>
</dbReference>
<evidence type="ECO:0000313" key="2">
    <source>
        <dbReference type="Proteomes" id="UP001157109"/>
    </source>
</evidence>
<comment type="caution">
    <text evidence="1">The sequence shown here is derived from an EMBL/GenBank/DDBJ whole genome shotgun (WGS) entry which is preliminary data.</text>
</comment>
<organism evidence="1 2">
    <name type="scientific">Arsenicicoccus piscis</name>
    <dbReference type="NCBI Taxonomy" id="673954"/>
    <lineage>
        <taxon>Bacteria</taxon>
        <taxon>Bacillati</taxon>
        <taxon>Actinomycetota</taxon>
        <taxon>Actinomycetes</taxon>
        <taxon>Micrococcales</taxon>
        <taxon>Intrasporangiaceae</taxon>
        <taxon>Arsenicicoccus</taxon>
    </lineage>
</organism>
<protein>
    <submittedName>
        <fullName evidence="1">Uncharacterized protein</fullName>
    </submittedName>
</protein>